<organism evidence="2 4">
    <name type="scientific">Haloarcula marismortui (strain ATCC 43049 / DSM 3752 / JCM 8966 / VKM B-1809)</name>
    <name type="common">Halobacterium marismortui</name>
    <dbReference type="NCBI Taxonomy" id="272569"/>
    <lineage>
        <taxon>Archaea</taxon>
        <taxon>Methanobacteriati</taxon>
        <taxon>Methanobacteriota</taxon>
        <taxon>Stenosarchaea group</taxon>
        <taxon>Halobacteria</taxon>
        <taxon>Halobacteriales</taxon>
        <taxon>Haloarculaceae</taxon>
        <taxon>Haloarcula</taxon>
    </lineage>
</organism>
<feature type="transmembrane region" description="Helical" evidence="1">
    <location>
        <begin position="81"/>
        <end position="106"/>
    </location>
</feature>
<evidence type="ECO:0000313" key="5">
    <source>
        <dbReference type="Proteomes" id="UP000298722"/>
    </source>
</evidence>
<dbReference type="HOGENOM" id="CLU_162432_0_0_2"/>
<dbReference type="RefSeq" id="WP_011223163.1">
    <property type="nucleotide sequence ID" value="NC_006396.1"/>
</dbReference>
<keyword evidence="4" id="KW-1185">Reference proteome</keyword>
<dbReference type="EnsemblBacteria" id="AAV45666">
    <property type="protein sequence ID" value="AAV45666"/>
    <property type="gene ID" value="rrnAC0662"/>
</dbReference>
<reference evidence="3 5" key="2">
    <citation type="submission" date="2019-04" db="EMBL/GenBank/DDBJ databases">
        <title>Methylomes of two halophilic Archaea, Haloarcula marismortui and Haloferax mediterranei.</title>
        <authorList>
            <person name="DasSarma S."/>
            <person name="DasSarma P."/>
            <person name="DasSarma S."/>
            <person name="Fomenkov A."/>
            <person name="Vincze T."/>
            <person name="Anton B.P."/>
            <person name="Roberts R.J."/>
        </authorList>
    </citation>
    <scope>NUCLEOTIDE SEQUENCE [LARGE SCALE GENOMIC DNA]</scope>
    <source>
        <strain evidence="3 5">ATCC 43049</strain>
    </source>
</reference>
<evidence type="ECO:0000313" key="2">
    <source>
        <dbReference type="EMBL" id="AAV45666.1"/>
    </source>
</evidence>
<dbReference type="KEGG" id="hma:rrnAC0662"/>
<dbReference type="EMBL" id="CP039138">
    <property type="protein sequence ID" value="QCP90447.1"/>
    <property type="molecule type" value="Genomic_DNA"/>
</dbReference>
<keyword evidence="1" id="KW-0812">Transmembrane</keyword>
<dbReference type="PATRIC" id="fig|272569.17.peg.1413"/>
<name>Q5V486_HALMA</name>
<dbReference type="AlphaFoldDB" id="Q5V486"/>
<dbReference type="Proteomes" id="UP000298722">
    <property type="component" value="Chromosome"/>
</dbReference>
<proteinExistence type="predicted"/>
<gene>
    <name evidence="2" type="ordered locus">rrnAC0662</name>
    <name evidence="3" type="ORF">E6P14_06080</name>
</gene>
<keyword evidence="1" id="KW-1133">Transmembrane helix</keyword>
<dbReference type="PaxDb" id="272569-rrnAC0662"/>
<dbReference type="GeneID" id="40151705"/>
<evidence type="ECO:0000313" key="3">
    <source>
        <dbReference type="EMBL" id="QCP90447.1"/>
    </source>
</evidence>
<dbReference type="EMBL" id="AY596297">
    <property type="protein sequence ID" value="AAV45666.1"/>
    <property type="molecule type" value="Genomic_DNA"/>
</dbReference>
<dbReference type="eggNOG" id="ENOG502N634">
    <property type="taxonomic scope" value="Archaea"/>
</dbReference>
<sequence length="123" mass="12420">MSAGAGSNGIFDQYTTLQWIAAGIVAVLTFPIGLAVPAYFYIKTSNGSAREQGAWEAWAVILVGILGIVAVELGGETGAKIIIALALLGIPVLFIIFAAVVGSFVVGMGNATVVALLLAGVAV</sequence>
<keyword evidence="1" id="KW-0472">Membrane</keyword>
<feature type="transmembrane region" description="Helical" evidence="1">
    <location>
        <begin position="54"/>
        <end position="75"/>
    </location>
</feature>
<accession>Q5V486</accession>
<dbReference type="Proteomes" id="UP000001169">
    <property type="component" value="Chromosome I"/>
</dbReference>
<reference evidence="2 4" key="1">
    <citation type="journal article" date="2004" name="Genome Res.">
        <title>Genome sequence of Haloarcula marismortui: a halophilic archaeon from the Dead Sea.</title>
        <authorList>
            <person name="Baliga N.S."/>
            <person name="Bonneau R."/>
            <person name="Facciotti M.T."/>
            <person name="Pan M."/>
            <person name="Glusman G."/>
            <person name="Deutsch E.W."/>
            <person name="Shannon P."/>
            <person name="Chiu Y."/>
            <person name="Weng R.S."/>
            <person name="Gan R.R."/>
            <person name="Hung P."/>
            <person name="Date S.V."/>
            <person name="Marcotte E."/>
            <person name="Hood L."/>
            <person name="Ng W.V."/>
        </authorList>
    </citation>
    <scope>NUCLEOTIDE SEQUENCE [LARGE SCALE GENOMIC DNA]</scope>
    <source>
        <strain evidence="2">ATCC 43049</strain>
        <strain evidence="4">ATCC 43049 / DSM 3752 / JCM 8966 / VKM B-1809</strain>
    </source>
</reference>
<evidence type="ECO:0000313" key="4">
    <source>
        <dbReference type="Proteomes" id="UP000001169"/>
    </source>
</evidence>
<protein>
    <submittedName>
        <fullName evidence="2">Uncharacterized protein</fullName>
    </submittedName>
</protein>
<feature type="transmembrane region" description="Helical" evidence="1">
    <location>
        <begin position="20"/>
        <end position="42"/>
    </location>
</feature>
<evidence type="ECO:0000256" key="1">
    <source>
        <dbReference type="SAM" id="Phobius"/>
    </source>
</evidence>